<name>A0A4Y6V5T1_9PROT</name>
<dbReference type="Gene3D" id="3.40.50.150">
    <property type="entry name" value="Vaccinia Virus protein VP39"/>
    <property type="match status" value="1"/>
</dbReference>
<dbReference type="AlphaFoldDB" id="A0A4Y6V5T1"/>
<proteinExistence type="inferred from homology"/>
<evidence type="ECO:0000256" key="6">
    <source>
        <dbReference type="HAMAP-Rule" id="MF_00074"/>
    </source>
</evidence>
<comment type="similarity">
    <text evidence="6">Belongs to the methyltransferase superfamily. RNA methyltransferase RsmG family.</text>
</comment>
<dbReference type="GO" id="GO:0005829">
    <property type="term" value="C:cytosol"/>
    <property type="evidence" value="ECO:0007669"/>
    <property type="project" value="TreeGrafter"/>
</dbReference>
<keyword evidence="2 6" id="KW-0698">rRNA processing</keyword>
<keyword evidence="4 6" id="KW-0808">Transferase</keyword>
<dbReference type="Pfam" id="PF02527">
    <property type="entry name" value="GidB"/>
    <property type="match status" value="1"/>
</dbReference>
<evidence type="ECO:0000256" key="3">
    <source>
        <dbReference type="ARBA" id="ARBA00022603"/>
    </source>
</evidence>
<dbReference type="InterPro" id="IPR029063">
    <property type="entry name" value="SAM-dependent_MTases_sf"/>
</dbReference>
<dbReference type="KEGG" id="ntn:D5366_05195"/>
<organism evidence="7 8">
    <name type="scientific">Neokomagataea tanensis</name>
    <dbReference type="NCBI Taxonomy" id="661191"/>
    <lineage>
        <taxon>Bacteria</taxon>
        <taxon>Pseudomonadati</taxon>
        <taxon>Pseudomonadota</taxon>
        <taxon>Alphaproteobacteria</taxon>
        <taxon>Acetobacterales</taxon>
        <taxon>Acetobacteraceae</taxon>
        <taxon>Neokomagataea</taxon>
    </lineage>
</organism>
<feature type="binding site" evidence="6">
    <location>
        <position position="68"/>
    </location>
    <ligand>
        <name>S-adenosyl-L-methionine</name>
        <dbReference type="ChEBI" id="CHEBI:59789"/>
    </ligand>
</feature>
<gene>
    <name evidence="6 7" type="primary">rsmG</name>
    <name evidence="7" type="ORF">D5366_05195</name>
</gene>
<dbReference type="PIRSF" id="PIRSF003078">
    <property type="entry name" value="GidB"/>
    <property type="match status" value="1"/>
</dbReference>
<dbReference type="RefSeq" id="WP_141492566.1">
    <property type="nucleotide sequence ID" value="NZ_CP032485.1"/>
</dbReference>
<evidence type="ECO:0000256" key="5">
    <source>
        <dbReference type="ARBA" id="ARBA00022691"/>
    </source>
</evidence>
<keyword evidence="8" id="KW-1185">Reference proteome</keyword>
<dbReference type="OrthoDB" id="9808773at2"/>
<dbReference type="NCBIfam" id="TIGR00138">
    <property type="entry name" value="rsmG_gidB"/>
    <property type="match status" value="1"/>
</dbReference>
<comment type="subcellular location">
    <subcellularLocation>
        <location evidence="6">Cytoplasm</location>
    </subcellularLocation>
</comment>
<dbReference type="InterPro" id="IPR003682">
    <property type="entry name" value="rRNA_ssu_MeTfrase_G"/>
</dbReference>
<feature type="binding site" evidence="6">
    <location>
        <begin position="112"/>
        <end position="113"/>
    </location>
    <ligand>
        <name>S-adenosyl-L-methionine</name>
        <dbReference type="ChEBI" id="CHEBI:59789"/>
    </ligand>
</feature>
<keyword evidence="3 6" id="KW-0489">Methyltransferase</keyword>
<evidence type="ECO:0000256" key="4">
    <source>
        <dbReference type="ARBA" id="ARBA00022679"/>
    </source>
</evidence>
<evidence type="ECO:0000256" key="2">
    <source>
        <dbReference type="ARBA" id="ARBA00022552"/>
    </source>
</evidence>
<evidence type="ECO:0000256" key="1">
    <source>
        <dbReference type="ARBA" id="ARBA00022490"/>
    </source>
</evidence>
<dbReference type="Proteomes" id="UP000317214">
    <property type="component" value="Chromosome"/>
</dbReference>
<dbReference type="PANTHER" id="PTHR31760:SF0">
    <property type="entry name" value="S-ADENOSYL-L-METHIONINE-DEPENDENT METHYLTRANSFERASES SUPERFAMILY PROTEIN"/>
    <property type="match status" value="1"/>
</dbReference>
<dbReference type="EC" id="2.1.1.170" evidence="6"/>
<feature type="binding site" evidence="6">
    <location>
        <position position="63"/>
    </location>
    <ligand>
        <name>S-adenosyl-L-methionine</name>
        <dbReference type="ChEBI" id="CHEBI:59789"/>
    </ligand>
</feature>
<evidence type="ECO:0000313" key="8">
    <source>
        <dbReference type="Proteomes" id="UP000317214"/>
    </source>
</evidence>
<comment type="function">
    <text evidence="6">Specifically methylates the N7 position of guanine in position 527 of 16S rRNA.</text>
</comment>
<comment type="catalytic activity">
    <reaction evidence="6">
        <text>guanosine(527) in 16S rRNA + S-adenosyl-L-methionine = N(7)-methylguanosine(527) in 16S rRNA + S-adenosyl-L-homocysteine</text>
        <dbReference type="Rhea" id="RHEA:42732"/>
        <dbReference type="Rhea" id="RHEA-COMP:10209"/>
        <dbReference type="Rhea" id="RHEA-COMP:10210"/>
        <dbReference type="ChEBI" id="CHEBI:57856"/>
        <dbReference type="ChEBI" id="CHEBI:59789"/>
        <dbReference type="ChEBI" id="CHEBI:74269"/>
        <dbReference type="ChEBI" id="CHEBI:74480"/>
        <dbReference type="EC" id="2.1.1.170"/>
    </reaction>
</comment>
<feature type="binding site" evidence="6">
    <location>
        <position position="126"/>
    </location>
    <ligand>
        <name>S-adenosyl-L-methionine</name>
        <dbReference type="ChEBI" id="CHEBI:59789"/>
    </ligand>
</feature>
<sequence>MTVEVSRETQEKLERFASLLTQWNARINLVSPRDLVHLWSRHIEDSLQLASLVPQNARITDLGSGGGFPGLILAIATGLPVTLVESDQRKCAFLREAARECGATVQVVAKRIETVSLEPADVVTARALAPLERLLGWARPLLKPEGFCLFLKGAKASDELTEAQRDWHLSTEIFNSRTAEGGAIIKVCDFQRVTR</sequence>
<dbReference type="EMBL" id="CP032485">
    <property type="protein sequence ID" value="QDH24724.1"/>
    <property type="molecule type" value="Genomic_DNA"/>
</dbReference>
<protein>
    <recommendedName>
        <fullName evidence="6">Ribosomal RNA small subunit methyltransferase G</fullName>
        <ecNumber evidence="6">2.1.1.170</ecNumber>
    </recommendedName>
    <alternativeName>
        <fullName evidence="6">16S rRNA 7-methylguanosine methyltransferase</fullName>
        <shortName evidence="6">16S rRNA m7G methyltransferase</shortName>
    </alternativeName>
</protein>
<keyword evidence="1 6" id="KW-0963">Cytoplasm</keyword>
<dbReference type="SUPFAM" id="SSF53335">
    <property type="entry name" value="S-adenosyl-L-methionine-dependent methyltransferases"/>
    <property type="match status" value="1"/>
</dbReference>
<dbReference type="PANTHER" id="PTHR31760">
    <property type="entry name" value="S-ADENOSYL-L-METHIONINE-DEPENDENT METHYLTRANSFERASES SUPERFAMILY PROTEIN"/>
    <property type="match status" value="1"/>
</dbReference>
<keyword evidence="5 6" id="KW-0949">S-adenosyl-L-methionine</keyword>
<dbReference type="CDD" id="cd02440">
    <property type="entry name" value="AdoMet_MTases"/>
    <property type="match status" value="1"/>
</dbReference>
<evidence type="ECO:0000313" key="7">
    <source>
        <dbReference type="EMBL" id="QDH24724.1"/>
    </source>
</evidence>
<accession>A0A4Y6V5T1</accession>
<dbReference type="GO" id="GO:0070043">
    <property type="term" value="F:rRNA (guanine-N7-)-methyltransferase activity"/>
    <property type="evidence" value="ECO:0007669"/>
    <property type="project" value="UniProtKB-UniRule"/>
</dbReference>
<reference evidence="7 8" key="1">
    <citation type="submission" date="2018-09" db="EMBL/GenBank/DDBJ databases">
        <title>The complete genome sequence of Neokomagataea tanensis NBRC 106556(T).</title>
        <authorList>
            <person name="Chua K.-O."/>
            <person name="See-Too W.-S."/>
            <person name="Hong K.-W."/>
            <person name="Yin W.-F."/>
            <person name="Chan K.-G."/>
        </authorList>
    </citation>
    <scope>NUCLEOTIDE SEQUENCE [LARGE SCALE GENOMIC DNA]</scope>
    <source>
        <strain evidence="8">AH13 \ NBRC 106556</strain>
    </source>
</reference>
<dbReference type="HAMAP" id="MF_00074">
    <property type="entry name" value="16SrRNA_methyltr_G"/>
    <property type="match status" value="1"/>
</dbReference>
<comment type="caution">
    <text evidence="6">Lacks conserved residue(s) required for the propagation of feature annotation.</text>
</comment>